<feature type="chain" id="PRO_5020256645" evidence="1">
    <location>
        <begin position="22"/>
        <end position="126"/>
    </location>
</feature>
<reference evidence="2 3" key="1">
    <citation type="submission" date="2019-02" db="EMBL/GenBank/DDBJ databases">
        <title>Genome sequencing of the rare red list fungi Antrodiella citrinella (Flaviporus citrinellus).</title>
        <authorList>
            <person name="Buettner E."/>
            <person name="Kellner H."/>
        </authorList>
    </citation>
    <scope>NUCLEOTIDE SEQUENCE [LARGE SCALE GENOMIC DNA]</scope>
    <source>
        <strain evidence="2 3">DSM 108506</strain>
    </source>
</reference>
<organism evidence="2 3">
    <name type="scientific">Antrodiella citrinella</name>
    <dbReference type="NCBI Taxonomy" id="2447956"/>
    <lineage>
        <taxon>Eukaryota</taxon>
        <taxon>Fungi</taxon>
        <taxon>Dikarya</taxon>
        <taxon>Basidiomycota</taxon>
        <taxon>Agaricomycotina</taxon>
        <taxon>Agaricomycetes</taxon>
        <taxon>Polyporales</taxon>
        <taxon>Steccherinaceae</taxon>
        <taxon>Antrodiella</taxon>
    </lineage>
</organism>
<evidence type="ECO:0000256" key="1">
    <source>
        <dbReference type="SAM" id="SignalP"/>
    </source>
</evidence>
<evidence type="ECO:0000313" key="2">
    <source>
        <dbReference type="EMBL" id="THH28222.1"/>
    </source>
</evidence>
<dbReference type="EMBL" id="SGPM01000193">
    <property type="protein sequence ID" value="THH28222.1"/>
    <property type="molecule type" value="Genomic_DNA"/>
</dbReference>
<sequence>MNSLMTMLFFALTTLLALATALPVYVRDVFVPPVTYPHTGTVWFVGQKHNVTWDISGAPSQITNPIGSIVLAHNGLLNLTHPLASNFSILAGRHEITVPDVSPDNSYTIVLFGDSGNDSQNFTISK</sequence>
<protein>
    <submittedName>
        <fullName evidence="2">Uncharacterized protein</fullName>
    </submittedName>
</protein>
<accession>A0A4S4MQA7</accession>
<dbReference type="AlphaFoldDB" id="A0A4S4MQA7"/>
<comment type="caution">
    <text evidence="2">The sequence shown here is derived from an EMBL/GenBank/DDBJ whole genome shotgun (WGS) entry which is preliminary data.</text>
</comment>
<evidence type="ECO:0000313" key="3">
    <source>
        <dbReference type="Proteomes" id="UP000308730"/>
    </source>
</evidence>
<proteinExistence type="predicted"/>
<name>A0A4S4MQA7_9APHY</name>
<dbReference type="Proteomes" id="UP000308730">
    <property type="component" value="Unassembled WGS sequence"/>
</dbReference>
<keyword evidence="3" id="KW-1185">Reference proteome</keyword>
<dbReference type="OrthoDB" id="2317741at2759"/>
<feature type="signal peptide" evidence="1">
    <location>
        <begin position="1"/>
        <end position="21"/>
    </location>
</feature>
<keyword evidence="1" id="KW-0732">Signal</keyword>
<gene>
    <name evidence="2" type="ORF">EUX98_g5971</name>
</gene>